<dbReference type="RefSeq" id="WP_003048906.1">
    <property type="nucleotide sequence ID" value="NZ_CP010822.1"/>
</dbReference>
<protein>
    <submittedName>
        <fullName evidence="1">Death on curing protein, Doc toxin</fullName>
    </submittedName>
</protein>
<keyword evidence="3" id="KW-1185">Reference proteome</keyword>
<dbReference type="CDD" id="cd09854">
    <property type="entry name" value="PIN_VapC-like"/>
    <property type="match status" value="1"/>
</dbReference>
<name>A0ABM5VLJ7_THEA5</name>
<sequence length="99" mass="10424">MSLTALDTGFFVRLLQGDGRAVDRWRALVEGEGEGVVSGLSLVELLRLSLKGAIGREDAGLLLDAIPAVCRGEGGRPREPLRVLARGGGVFLGRGQRGL</sequence>
<dbReference type="EMBL" id="CP010822">
    <property type="protein sequence ID" value="ALJ90767.1"/>
    <property type="molecule type" value="Genomic_DNA"/>
</dbReference>
<gene>
    <name evidence="1" type="ORF">TO73_0919</name>
    <name evidence="2" type="ORF">TO73_2845</name>
</gene>
<reference evidence="1 3" key="2">
    <citation type="submission" date="2015-04" db="EMBL/GenBank/DDBJ databases">
        <title>Complete Genome Sequence of Thermus aquaticus Y51MC23.</title>
        <authorList>
            <person name="Brumm P."/>
            <person name="Monsma S."/>
            <person name="Mead D.A."/>
            <person name="Keough B."/>
            <person name="Jasinovica S."/>
            <person name="Ferguson E."/>
            <person name="Schoenfeld T."/>
            <person name="Lodes M."/>
        </authorList>
    </citation>
    <scope>NUCLEOTIDE SEQUENCE [LARGE SCALE GENOMIC DNA]</scope>
    <source>
        <strain evidence="1 3">Y51MC23</strain>
        <plasmid evidence="2 3">pTA78</plasmid>
    </source>
</reference>
<evidence type="ECO:0000313" key="1">
    <source>
        <dbReference type="EMBL" id="ALJ90767.1"/>
    </source>
</evidence>
<dbReference type="EMBL" id="CP010826">
    <property type="protein sequence ID" value="ALJ92366.1"/>
    <property type="molecule type" value="Genomic_DNA"/>
</dbReference>
<evidence type="ECO:0000313" key="2">
    <source>
        <dbReference type="EMBL" id="ALJ92366.1"/>
    </source>
</evidence>
<accession>A0ABM5VLJ7</accession>
<reference evidence="3" key="1">
    <citation type="journal article" date="2015" name="PLoS ONE">
        <title>Complete Genome Sequence of Thermus aquaticus Y51MC23.</title>
        <authorList>
            <person name="Brumm P.J."/>
            <person name="Monsma S."/>
            <person name="Keough B."/>
            <person name="Jasinovica S."/>
            <person name="Ferguson E."/>
            <person name="Schoenfeld T."/>
            <person name="Lodes M."/>
            <person name="Mead D.A."/>
        </authorList>
    </citation>
    <scope>NUCLEOTIDE SEQUENCE [LARGE SCALE GENOMIC DNA]</scope>
    <source>
        <strain evidence="3">Y51MC23</strain>
    </source>
</reference>
<evidence type="ECO:0000313" key="3">
    <source>
        <dbReference type="Proteomes" id="UP000058660"/>
    </source>
</evidence>
<organism evidence="1 3">
    <name type="scientific">Thermus aquaticus (strain ATCC BAA-2747 / Y51MC23)</name>
    <dbReference type="NCBI Taxonomy" id="498848"/>
    <lineage>
        <taxon>Bacteria</taxon>
        <taxon>Thermotogati</taxon>
        <taxon>Deinococcota</taxon>
        <taxon>Deinococci</taxon>
        <taxon>Thermales</taxon>
        <taxon>Thermaceae</taxon>
        <taxon>Thermus</taxon>
    </lineage>
</organism>
<proteinExistence type="predicted"/>
<geneLocation type="plasmid" evidence="2 3">
    <name>pTA78</name>
</geneLocation>
<keyword evidence="2" id="KW-0614">Plasmid</keyword>
<dbReference type="InterPro" id="IPR029060">
    <property type="entry name" value="PIN-like_dom_sf"/>
</dbReference>
<dbReference type="SUPFAM" id="SSF88723">
    <property type="entry name" value="PIN domain-like"/>
    <property type="match status" value="1"/>
</dbReference>
<dbReference type="Proteomes" id="UP000058660">
    <property type="component" value="Chromosome"/>
</dbReference>
<dbReference type="Proteomes" id="UP000058660">
    <property type="component" value="Plasmid pTA78"/>
</dbReference>